<sequence length="220" mass="24737">MEEEGGYYVNEVDGLPNEHPALPDYENDEPNNSETNHDSFDDLPTSIIVTNIHSQVFVNDELKAEMESLFRAFSDDVTFQWLKSFRRLRVNYKDAISAANARIQLHQYKINESIINCYFAQPVTPVSNRNLQPPAPTKQFLISPPCSPPAGWQQAEECEPIVNQDLLAALANLTPGEVHELHAAAESQPSIVVHTAIVQEENDDSQQKLKVIPTKCPERT</sequence>
<dbReference type="PANTHER" id="PTHR10300:SF14">
    <property type="entry name" value="PROTEIN SARAH"/>
    <property type="match status" value="1"/>
</dbReference>
<feature type="region of interest" description="Disordered" evidence="2">
    <location>
        <begin position="1"/>
        <end position="40"/>
    </location>
</feature>
<dbReference type="GO" id="GO:0005634">
    <property type="term" value="C:nucleus"/>
    <property type="evidence" value="ECO:0007669"/>
    <property type="project" value="TreeGrafter"/>
</dbReference>
<dbReference type="InterPro" id="IPR012677">
    <property type="entry name" value="Nucleotide-bd_a/b_plait_sf"/>
</dbReference>
<dbReference type="PANTHER" id="PTHR10300">
    <property type="entry name" value="CALCIPRESSIN"/>
    <property type="match status" value="1"/>
</dbReference>
<name>A0A1J1IHJ4_9DIPT</name>
<keyword evidence="4" id="KW-1185">Reference proteome</keyword>
<dbReference type="AlphaFoldDB" id="A0A1J1IHJ4"/>
<dbReference type="InterPro" id="IPR035979">
    <property type="entry name" value="RBD_domain_sf"/>
</dbReference>
<accession>A0A1J1IHJ4</accession>
<dbReference type="Gene3D" id="3.30.70.330">
    <property type="match status" value="1"/>
</dbReference>
<dbReference type="GO" id="GO:0008597">
    <property type="term" value="F:calcium-dependent protein serine/threonine phosphatase regulator activity"/>
    <property type="evidence" value="ECO:0007669"/>
    <property type="project" value="TreeGrafter"/>
</dbReference>
<dbReference type="GO" id="GO:0005737">
    <property type="term" value="C:cytoplasm"/>
    <property type="evidence" value="ECO:0007669"/>
    <property type="project" value="TreeGrafter"/>
</dbReference>
<dbReference type="SUPFAM" id="SSF54928">
    <property type="entry name" value="RNA-binding domain, RBD"/>
    <property type="match status" value="1"/>
</dbReference>
<dbReference type="InterPro" id="IPR006931">
    <property type="entry name" value="Calcipressin"/>
</dbReference>
<dbReference type="Proteomes" id="UP000183832">
    <property type="component" value="Unassembled WGS sequence"/>
</dbReference>
<evidence type="ECO:0000256" key="2">
    <source>
        <dbReference type="SAM" id="MobiDB-lite"/>
    </source>
</evidence>
<dbReference type="STRING" id="568069.A0A1J1IHJ4"/>
<evidence type="ECO:0000256" key="1">
    <source>
        <dbReference type="ARBA" id="ARBA00008209"/>
    </source>
</evidence>
<dbReference type="GO" id="GO:0007617">
    <property type="term" value="P:mating behavior"/>
    <property type="evidence" value="ECO:0007669"/>
    <property type="project" value="UniProtKB-ARBA"/>
</dbReference>
<dbReference type="GO" id="GO:0019722">
    <property type="term" value="P:calcium-mediated signaling"/>
    <property type="evidence" value="ECO:0007669"/>
    <property type="project" value="InterPro"/>
</dbReference>
<gene>
    <name evidence="3" type="primary">putative Protein sarah</name>
    <name evidence="3" type="ORF">CLUMA_CG011296</name>
</gene>
<reference evidence="3 4" key="1">
    <citation type="submission" date="2015-04" db="EMBL/GenBank/DDBJ databases">
        <authorList>
            <person name="Syromyatnikov M.Y."/>
            <person name="Popov V.N."/>
        </authorList>
    </citation>
    <scope>NUCLEOTIDE SEQUENCE [LARGE SCALE GENOMIC DNA]</scope>
</reference>
<organism evidence="3 4">
    <name type="scientific">Clunio marinus</name>
    <dbReference type="NCBI Taxonomy" id="568069"/>
    <lineage>
        <taxon>Eukaryota</taxon>
        <taxon>Metazoa</taxon>
        <taxon>Ecdysozoa</taxon>
        <taxon>Arthropoda</taxon>
        <taxon>Hexapoda</taxon>
        <taxon>Insecta</taxon>
        <taxon>Pterygota</taxon>
        <taxon>Neoptera</taxon>
        <taxon>Endopterygota</taxon>
        <taxon>Diptera</taxon>
        <taxon>Nematocera</taxon>
        <taxon>Chironomoidea</taxon>
        <taxon>Chironomidae</taxon>
        <taxon>Clunio</taxon>
    </lineage>
</organism>
<protein>
    <submittedName>
        <fullName evidence="3">CLUMA_CG011296, isoform A</fullName>
    </submittedName>
</protein>
<dbReference type="FunFam" id="3.30.70.330:FF:000092">
    <property type="entry name" value="Calcipressin-2 isoform 2"/>
    <property type="match status" value="1"/>
</dbReference>
<comment type="similarity">
    <text evidence="1">Belongs to the RCAN family.</text>
</comment>
<evidence type="ECO:0000313" key="3">
    <source>
        <dbReference type="EMBL" id="CRK97921.1"/>
    </source>
</evidence>
<dbReference type="Pfam" id="PF04847">
    <property type="entry name" value="Calcipressin"/>
    <property type="match status" value="1"/>
</dbReference>
<evidence type="ECO:0000313" key="4">
    <source>
        <dbReference type="Proteomes" id="UP000183832"/>
    </source>
</evidence>
<dbReference type="CDD" id="cd12434">
    <property type="entry name" value="RRM_RCAN_like"/>
    <property type="match status" value="1"/>
</dbReference>
<proteinExistence type="inferred from homology"/>
<dbReference type="OrthoDB" id="17212at2759"/>
<dbReference type="EMBL" id="CVRI01000047">
    <property type="protein sequence ID" value="CRK97921.1"/>
    <property type="molecule type" value="Genomic_DNA"/>
</dbReference>
<dbReference type="GO" id="GO:0003676">
    <property type="term" value="F:nucleic acid binding"/>
    <property type="evidence" value="ECO:0007669"/>
    <property type="project" value="InterPro"/>
</dbReference>